<evidence type="ECO:0000313" key="1">
    <source>
        <dbReference type="EMBL" id="EPS96927.1"/>
    </source>
</evidence>
<dbReference type="HOGENOM" id="CLU_3032350_0_0_1"/>
<gene>
    <name evidence="1" type="ORF">FOMPIDRAFT_92989</name>
</gene>
<proteinExistence type="predicted"/>
<name>S8DWD6_FOMSC</name>
<dbReference type="EMBL" id="KE504182">
    <property type="protein sequence ID" value="EPS96927.1"/>
    <property type="molecule type" value="Genomic_DNA"/>
</dbReference>
<accession>S8DWD6</accession>
<protein>
    <submittedName>
        <fullName evidence="1">Uncharacterized protein</fullName>
    </submittedName>
</protein>
<organism evidence="1 2">
    <name type="scientific">Fomitopsis schrenkii</name>
    <name type="common">Brown rot fungus</name>
    <dbReference type="NCBI Taxonomy" id="2126942"/>
    <lineage>
        <taxon>Eukaryota</taxon>
        <taxon>Fungi</taxon>
        <taxon>Dikarya</taxon>
        <taxon>Basidiomycota</taxon>
        <taxon>Agaricomycotina</taxon>
        <taxon>Agaricomycetes</taxon>
        <taxon>Polyporales</taxon>
        <taxon>Fomitopsis</taxon>
    </lineage>
</organism>
<sequence length="55" mass="6346">MHLSGLLFIGISEPHPQWHLLPQTGEARSRVHTTVPDCCKPYLRFKERVCFDIKG</sequence>
<evidence type="ECO:0000313" key="2">
    <source>
        <dbReference type="Proteomes" id="UP000015241"/>
    </source>
</evidence>
<dbReference type="Proteomes" id="UP000015241">
    <property type="component" value="Unassembled WGS sequence"/>
</dbReference>
<dbReference type="AlphaFoldDB" id="S8DWD6"/>
<dbReference type="InParanoid" id="S8DWD6"/>
<keyword evidence="2" id="KW-1185">Reference proteome</keyword>
<reference evidence="1 2" key="1">
    <citation type="journal article" date="2012" name="Science">
        <title>The Paleozoic origin of enzymatic lignin decomposition reconstructed from 31 fungal genomes.</title>
        <authorList>
            <person name="Floudas D."/>
            <person name="Binder M."/>
            <person name="Riley R."/>
            <person name="Barry K."/>
            <person name="Blanchette R.A."/>
            <person name="Henrissat B."/>
            <person name="Martinez A.T."/>
            <person name="Otillar R."/>
            <person name="Spatafora J.W."/>
            <person name="Yadav J.S."/>
            <person name="Aerts A."/>
            <person name="Benoit I."/>
            <person name="Boyd A."/>
            <person name="Carlson A."/>
            <person name="Copeland A."/>
            <person name="Coutinho P.M."/>
            <person name="de Vries R.P."/>
            <person name="Ferreira P."/>
            <person name="Findley K."/>
            <person name="Foster B."/>
            <person name="Gaskell J."/>
            <person name="Glotzer D."/>
            <person name="Gorecki P."/>
            <person name="Heitman J."/>
            <person name="Hesse C."/>
            <person name="Hori C."/>
            <person name="Igarashi K."/>
            <person name="Jurgens J.A."/>
            <person name="Kallen N."/>
            <person name="Kersten P."/>
            <person name="Kohler A."/>
            <person name="Kuees U."/>
            <person name="Kumar T.K.A."/>
            <person name="Kuo A."/>
            <person name="LaButti K."/>
            <person name="Larrondo L.F."/>
            <person name="Lindquist E."/>
            <person name="Ling A."/>
            <person name="Lombard V."/>
            <person name="Lucas S."/>
            <person name="Lundell T."/>
            <person name="Martin R."/>
            <person name="McLaughlin D.J."/>
            <person name="Morgenstern I."/>
            <person name="Morin E."/>
            <person name="Murat C."/>
            <person name="Nagy L.G."/>
            <person name="Nolan M."/>
            <person name="Ohm R.A."/>
            <person name="Patyshakuliyeva A."/>
            <person name="Rokas A."/>
            <person name="Ruiz-Duenas F.J."/>
            <person name="Sabat G."/>
            <person name="Salamov A."/>
            <person name="Samejima M."/>
            <person name="Schmutz J."/>
            <person name="Slot J.C."/>
            <person name="St John F."/>
            <person name="Stenlid J."/>
            <person name="Sun H."/>
            <person name="Sun S."/>
            <person name="Syed K."/>
            <person name="Tsang A."/>
            <person name="Wiebenga A."/>
            <person name="Young D."/>
            <person name="Pisabarro A."/>
            <person name="Eastwood D.C."/>
            <person name="Martin F."/>
            <person name="Cullen D."/>
            <person name="Grigoriev I.V."/>
            <person name="Hibbett D.S."/>
        </authorList>
    </citation>
    <scope>NUCLEOTIDE SEQUENCE</scope>
    <source>
        <strain evidence="2">FP-58527</strain>
    </source>
</reference>